<dbReference type="KEGG" id="pbl:PAAG_07324"/>
<evidence type="ECO:0000313" key="2">
    <source>
        <dbReference type="Proteomes" id="UP000002059"/>
    </source>
</evidence>
<dbReference type="RefSeq" id="XP_015700636.1">
    <property type="nucleotide sequence ID" value="XM_015846201.1"/>
</dbReference>
<dbReference type="Proteomes" id="UP000002059">
    <property type="component" value="Partially assembled WGS sequence"/>
</dbReference>
<dbReference type="VEuPathDB" id="FungiDB:PAAG_07324"/>
<dbReference type="EMBL" id="KN294014">
    <property type="protein sequence ID" value="EEH36906.2"/>
    <property type="molecule type" value="Genomic_DNA"/>
</dbReference>
<dbReference type="GeneID" id="9094048"/>
<name>C1H983_PARBA</name>
<protein>
    <submittedName>
        <fullName evidence="1">Uncharacterized protein</fullName>
    </submittedName>
</protein>
<organism evidence="1 2">
    <name type="scientific">Paracoccidioides lutzii (strain ATCC MYA-826 / Pb01)</name>
    <name type="common">Paracoccidioides brasiliensis</name>
    <dbReference type="NCBI Taxonomy" id="502779"/>
    <lineage>
        <taxon>Eukaryota</taxon>
        <taxon>Fungi</taxon>
        <taxon>Dikarya</taxon>
        <taxon>Ascomycota</taxon>
        <taxon>Pezizomycotina</taxon>
        <taxon>Eurotiomycetes</taxon>
        <taxon>Eurotiomycetidae</taxon>
        <taxon>Onygenales</taxon>
        <taxon>Ajellomycetaceae</taxon>
        <taxon>Paracoccidioides</taxon>
    </lineage>
</organism>
<sequence>MLANDYRKSRGQNILARRGRRVKIHFVRFDRSKWDEIGIFINDTCFVQSSLMSNLQNIVSNAMYFIPGKTLFAKAGLVPPPYKAKVFESDKWLEICFHIFDDWARN</sequence>
<gene>
    <name evidence="1" type="ORF">PAAG_07324</name>
</gene>
<dbReference type="HOGENOM" id="CLU_2224021_0_0_1"/>
<evidence type="ECO:0000313" key="1">
    <source>
        <dbReference type="EMBL" id="EEH36906.2"/>
    </source>
</evidence>
<reference evidence="1 2" key="1">
    <citation type="journal article" date="2011" name="PLoS Genet.">
        <title>Comparative genomic analysis of human fungal pathogens causing paracoccidioidomycosis.</title>
        <authorList>
            <person name="Desjardins C.A."/>
            <person name="Champion M.D."/>
            <person name="Holder J.W."/>
            <person name="Muszewska A."/>
            <person name="Goldberg J."/>
            <person name="Bailao A.M."/>
            <person name="Brigido M.M."/>
            <person name="Ferreira M.E."/>
            <person name="Garcia A.M."/>
            <person name="Grynberg M."/>
            <person name="Gujja S."/>
            <person name="Heiman D.I."/>
            <person name="Henn M.R."/>
            <person name="Kodira C.D."/>
            <person name="Leon-Narvaez H."/>
            <person name="Longo L.V."/>
            <person name="Ma L.J."/>
            <person name="Malavazi I."/>
            <person name="Matsuo A.L."/>
            <person name="Morais F.V."/>
            <person name="Pereira M."/>
            <person name="Rodriguez-Brito S."/>
            <person name="Sakthikumar S."/>
            <person name="Salem-Izacc S.M."/>
            <person name="Sykes S.M."/>
            <person name="Teixeira M.M."/>
            <person name="Vallejo M.C."/>
            <person name="Walter M.E."/>
            <person name="Yandava C."/>
            <person name="Young S."/>
            <person name="Zeng Q."/>
            <person name="Zucker J."/>
            <person name="Felipe M.S."/>
            <person name="Goldman G.H."/>
            <person name="Haas B.J."/>
            <person name="McEwen J.G."/>
            <person name="Nino-Vega G."/>
            <person name="Puccia R."/>
            <person name="San-Blas G."/>
            <person name="Soares C.M."/>
            <person name="Birren B.W."/>
            <person name="Cuomo C.A."/>
        </authorList>
    </citation>
    <scope>NUCLEOTIDE SEQUENCE [LARGE SCALE GENOMIC DNA]</scope>
    <source>
        <strain evidence="2">ATCC MYA-826 / Pb01</strain>
    </source>
</reference>
<proteinExistence type="predicted"/>
<keyword evidence="2" id="KW-1185">Reference proteome</keyword>
<accession>C1H983</accession>
<dbReference type="AlphaFoldDB" id="C1H983"/>